<comment type="pathway">
    <text evidence="5">Cofactor biosynthesis; coenzyme A biosynthesis; CoA from (R)-pantothenate: step 5/5.</text>
</comment>
<dbReference type="SUPFAM" id="SSF52540">
    <property type="entry name" value="P-loop containing nucleoside triphosphate hydrolases"/>
    <property type="match status" value="1"/>
</dbReference>
<accession>Q6Q912</accession>
<dbReference type="GO" id="GO:0005524">
    <property type="term" value="F:ATP binding"/>
    <property type="evidence" value="ECO:0007669"/>
    <property type="project" value="UniProtKB-UniRule"/>
</dbReference>
<evidence type="ECO:0000256" key="2">
    <source>
        <dbReference type="ARBA" id="ARBA00022741"/>
    </source>
</evidence>
<keyword evidence="5 7" id="KW-0418">Kinase</keyword>
<reference evidence="7" key="2">
    <citation type="submission" date="2005-12" db="EMBL/GenBank/DDBJ databases">
        <authorList>
            <person name="Sabehi G."/>
            <person name="Beja O."/>
        </authorList>
    </citation>
    <scope>NUCLEOTIDE SEQUENCE</scope>
</reference>
<keyword evidence="2 5" id="KW-0547">Nucleotide-binding</keyword>
<evidence type="ECO:0000256" key="4">
    <source>
        <dbReference type="ARBA" id="ARBA00022993"/>
    </source>
</evidence>
<comment type="similarity">
    <text evidence="1 5">Belongs to the CoaE family.</text>
</comment>
<dbReference type="InterPro" id="IPR001977">
    <property type="entry name" value="Depp_CoAkinase"/>
</dbReference>
<protein>
    <recommendedName>
        <fullName evidence="5 6">Dephospho-CoA kinase</fullName>
        <ecNumber evidence="5 6">2.7.1.24</ecNumber>
    </recommendedName>
    <alternativeName>
        <fullName evidence="5">Dephosphocoenzyme A kinase</fullName>
    </alternativeName>
</protein>
<keyword evidence="5" id="KW-0808">Transferase</keyword>
<dbReference type="UniPathway" id="UPA00241">
    <property type="reaction ID" value="UER00356"/>
</dbReference>
<dbReference type="GO" id="GO:0005737">
    <property type="term" value="C:cytoplasm"/>
    <property type="evidence" value="ECO:0007669"/>
    <property type="project" value="UniProtKB-SubCell"/>
</dbReference>
<comment type="function">
    <text evidence="5">Catalyzes the phosphorylation of the 3'-hydroxyl group of dephosphocoenzyme A to form coenzyme A.</text>
</comment>
<dbReference type="PANTHER" id="PTHR10695">
    <property type="entry name" value="DEPHOSPHO-COA KINASE-RELATED"/>
    <property type="match status" value="1"/>
</dbReference>
<comment type="catalytic activity">
    <reaction evidence="5">
        <text>3'-dephospho-CoA + ATP = ADP + CoA + H(+)</text>
        <dbReference type="Rhea" id="RHEA:18245"/>
        <dbReference type="ChEBI" id="CHEBI:15378"/>
        <dbReference type="ChEBI" id="CHEBI:30616"/>
        <dbReference type="ChEBI" id="CHEBI:57287"/>
        <dbReference type="ChEBI" id="CHEBI:57328"/>
        <dbReference type="ChEBI" id="CHEBI:456216"/>
        <dbReference type="EC" id="2.7.1.24"/>
    </reaction>
</comment>
<keyword evidence="3 5" id="KW-0067">ATP-binding</keyword>
<dbReference type="Pfam" id="PF01121">
    <property type="entry name" value="CoaE"/>
    <property type="match status" value="1"/>
</dbReference>
<dbReference type="EC" id="2.7.1.24" evidence="5 6"/>
<gene>
    <name evidence="5" type="primary">coaE</name>
    <name evidence="7" type="ORF">Red20E09_56</name>
</gene>
<dbReference type="PROSITE" id="PS51219">
    <property type="entry name" value="DPCK"/>
    <property type="match status" value="1"/>
</dbReference>
<name>Q6Q912_9GAMM</name>
<keyword evidence="4 5" id="KW-0173">Coenzyme A biosynthesis</keyword>
<keyword evidence="5" id="KW-0963">Cytoplasm</keyword>
<dbReference type="GO" id="GO:0004140">
    <property type="term" value="F:dephospho-CoA kinase activity"/>
    <property type="evidence" value="ECO:0007669"/>
    <property type="project" value="UniProtKB-UniRule"/>
</dbReference>
<dbReference type="NCBIfam" id="TIGR00152">
    <property type="entry name" value="dephospho-CoA kinase"/>
    <property type="match status" value="1"/>
</dbReference>
<sequence>MIVGLTGGIGSGKSSAAKFFIELGIDVIDADEVSKNILDSNIEAKDKFLDTFGNEFLDTNNKIDRSLLRSEIFKDEQKKTLLESIIHPLVREQILKFIENSKSIYKIIMVPLIFETKSESFYDKIVVVDCEEEIQIKRASNRDKKSKDNIINIMKAQASRQERNSIADIIIMNNNSLEDLKKEVTTTHQKLLGININE</sequence>
<organism evidence="7">
    <name type="scientific">uncultured marine gamma proteobacterium EBAC20E09</name>
    <dbReference type="NCBI Taxonomy" id="266134"/>
    <lineage>
        <taxon>Bacteria</taxon>
        <taxon>Pseudomonadati</taxon>
        <taxon>Pseudomonadota</taxon>
        <taxon>Gammaproteobacteria</taxon>
        <taxon>SAR86 cluster</taxon>
        <taxon>environmental samples</taxon>
    </lineage>
</organism>
<dbReference type="CDD" id="cd02022">
    <property type="entry name" value="DPCK"/>
    <property type="match status" value="1"/>
</dbReference>
<dbReference type="AlphaFoldDB" id="Q6Q912"/>
<comment type="subcellular location">
    <subcellularLocation>
        <location evidence="5">Cytoplasm</location>
    </subcellularLocation>
</comment>
<reference evidence="7" key="1">
    <citation type="journal article" date="2004" name="Environ. Microbiol.">
        <title>Different SAR86 subgroups harbour divergent proteorhodopsins.</title>
        <authorList>
            <person name="Sabehi G."/>
            <person name="Beja O."/>
            <person name="Suzuki M.T."/>
            <person name="Preston C.M."/>
            <person name="DeLong E.F."/>
        </authorList>
    </citation>
    <scope>NUCLEOTIDE SEQUENCE</scope>
</reference>
<dbReference type="GO" id="GO:0015937">
    <property type="term" value="P:coenzyme A biosynthetic process"/>
    <property type="evidence" value="ECO:0007669"/>
    <property type="project" value="UniProtKB-UniRule"/>
</dbReference>
<evidence type="ECO:0000256" key="6">
    <source>
        <dbReference type="NCBIfam" id="TIGR00152"/>
    </source>
</evidence>
<dbReference type="HAMAP" id="MF_00376">
    <property type="entry name" value="Dephospho_CoA_kinase"/>
    <property type="match status" value="1"/>
</dbReference>
<feature type="binding site" evidence="5">
    <location>
        <begin position="10"/>
        <end position="15"/>
    </location>
    <ligand>
        <name>ATP</name>
        <dbReference type="ChEBI" id="CHEBI:30616"/>
    </ligand>
</feature>
<dbReference type="InterPro" id="IPR027417">
    <property type="entry name" value="P-loop_NTPase"/>
</dbReference>
<evidence type="ECO:0000256" key="3">
    <source>
        <dbReference type="ARBA" id="ARBA00022840"/>
    </source>
</evidence>
<dbReference type="Gene3D" id="3.40.50.300">
    <property type="entry name" value="P-loop containing nucleotide triphosphate hydrolases"/>
    <property type="match status" value="1"/>
</dbReference>
<evidence type="ECO:0000256" key="5">
    <source>
        <dbReference type="HAMAP-Rule" id="MF_00376"/>
    </source>
</evidence>
<dbReference type="EMBL" id="AY552545">
    <property type="protein sequence ID" value="AAS73043.1"/>
    <property type="molecule type" value="Genomic_DNA"/>
</dbReference>
<dbReference type="PANTHER" id="PTHR10695:SF46">
    <property type="entry name" value="BIFUNCTIONAL COENZYME A SYNTHASE-RELATED"/>
    <property type="match status" value="1"/>
</dbReference>
<evidence type="ECO:0000313" key="7">
    <source>
        <dbReference type="EMBL" id="AAS73043.1"/>
    </source>
</evidence>
<proteinExistence type="inferred from homology"/>
<evidence type="ECO:0000256" key="1">
    <source>
        <dbReference type="ARBA" id="ARBA00009018"/>
    </source>
</evidence>